<evidence type="ECO:0000313" key="1">
    <source>
        <dbReference type="EMBL" id="KAJ9119476.1"/>
    </source>
</evidence>
<name>A0ACC2X7R3_9TREE</name>
<reference evidence="1" key="1">
    <citation type="submission" date="2023-04" db="EMBL/GenBank/DDBJ databases">
        <title>Draft Genome sequencing of Naganishia species isolated from polar environments using Oxford Nanopore Technology.</title>
        <authorList>
            <person name="Leo P."/>
            <person name="Venkateswaran K."/>
        </authorList>
    </citation>
    <scope>NUCLEOTIDE SEQUENCE</scope>
    <source>
        <strain evidence="1">DBVPG 5303</strain>
    </source>
</reference>
<gene>
    <name evidence="1" type="ORF">QFC24_005709</name>
</gene>
<dbReference type="Proteomes" id="UP001234202">
    <property type="component" value="Unassembled WGS sequence"/>
</dbReference>
<organism evidence="1 2">
    <name type="scientific">Naganishia onofrii</name>
    <dbReference type="NCBI Taxonomy" id="1851511"/>
    <lineage>
        <taxon>Eukaryota</taxon>
        <taxon>Fungi</taxon>
        <taxon>Dikarya</taxon>
        <taxon>Basidiomycota</taxon>
        <taxon>Agaricomycotina</taxon>
        <taxon>Tremellomycetes</taxon>
        <taxon>Filobasidiales</taxon>
        <taxon>Filobasidiaceae</taxon>
        <taxon>Naganishia</taxon>
    </lineage>
</organism>
<evidence type="ECO:0000313" key="2">
    <source>
        <dbReference type="Proteomes" id="UP001234202"/>
    </source>
</evidence>
<keyword evidence="2" id="KW-1185">Reference proteome</keyword>
<proteinExistence type="predicted"/>
<comment type="caution">
    <text evidence="1">The sequence shown here is derived from an EMBL/GenBank/DDBJ whole genome shotgun (WGS) entry which is preliminary data.</text>
</comment>
<dbReference type="EMBL" id="JASBWV010000024">
    <property type="protein sequence ID" value="KAJ9119476.1"/>
    <property type="molecule type" value="Genomic_DNA"/>
</dbReference>
<accession>A0ACC2X7R3</accession>
<sequence length="1634" mass="177262">MSATLTETITPALETLRLRPTPSAAPRDVTNSGTKENDKSTKTDDESAYPYARFLPHFDNSVTYPPLTDFEHHDPGLEALKHADPRAFLNDATVANLTPRFGAEVSGIQLHKLNSTERQQLALFVAQRGVVAFRDQDFQDQSPEWMLQDWGSFFGRLHIHPTSGHPKGYPEFHLVYRDAGKTSNYEFSDRFTSSVWHSDVTYEKQPPGLTTLWLFDSPSSGGDTAYVNQIEAYNRLSPSFRAYLETLEVVHSGVEQAEYSRRGNRGGTVRREPVETVHPLVRTHPVTGAKALYVNKQFSRRIVGLKQEESEAILNLLYTHIALGVDFQTRIKWAPRSVVLWDNRITAHSAIVDFDSAQDGRRHGGRITPQAERPFLKPAMPFNAPLKKSTPAGSRRPSSPVDPQPQRQSQPQPQRNISDFSTASTCSTSTSASETSSLEAAPMRPPAGQGGATATEPGTYGYGYGHRYGYGVYDDAGVPRAASLRDQTNLQIERPASTPAAANSSLLRPEEDPNASSSSNTFVQQRLSAYNLASPTHQSFSLSQPGSRESSTTRSPVTPRAARHPHSSSAPVSQVTTAGANSATSYHTHAQPYLPYTSGSGINIALADPEAQHLLLAGSDLRPSASGPDLAELRRRAAEGRLGSGVAASVGFGMGMDREDDIVQREATPRVTDLGLYQRNESLKTGETSTESAAGGGADPVNGTTAMTNQRIESGEKSAGSVSSHVSSPRSLVNSSPPLPPPPHRQHDNASNTPAPDASRKKNMSLPPPPPPPPQPSGAAGSASASASGSTRLEARKAVGLQDFLFGEVIGRGSYSTVILATQKATSIPYAIKILDQFQLVQEKKTKYAKVERDALVRLGPMAVHPTAASRASHHGMGCHPNGVASARASRRGSEQEDSAAGLSSKGAAAAGGGLGSAVNTQLARLSNVSRNEGRLGQSSSMPGSKRTQLPALRPPPQSSPPPPVDGSAVLGASTRKRSASGATVMPDDDDTTTSTNGRTSGAPSLMIRIPETGSSLSYNGVSRSSAVEDRRESAADRLTVPASRSPPLGDSREDGVEEKENKMSSSLATIVPPHYHGPASPISRIRSASAAPPASGARSGQTTHDDAYASGGSGSGAPRKQKKRPRSAHPGVVRLHYTFKDDTSLYFVLDLAINGELLSFIKKYGSFDVNSAKRYAAQLIDTVEFMHERGVIHRDLKPENILLDEDMRIKVTDFGSAKVLDLSELPINKPWQNGKGGANGAEKDAAQEEQRKRSFVGTAEYVSPEVLRNEHASFAADIWAFGCILFQMLAGRPPFRGATEYLTFQQVLKAEYEFPEGFDEHAKALIQQVLKLDPAERLDVEKIKAHPYFDGVDFGRIWTDYMPDIHTGIQPPAQTTTMQFAWDDLIGGKADSSESGMQSASNKSSRDSGSHESAHLNYDEDLEAPRRRWIEHGGAVGTFSSGSGTTDDGVTLVGGSGLVRRVNTAEGERPPARDITDKSMLPHRRTSMQWTVDDARNKWSEHLVQGEEIVYQSAILLRSGLLLPKRRTLVLTSLPRLICVKEDPTSGNIKIQAECLFERANTLPNANEGDRQEEKNKDMSRKRLVKKVFPKGPRAFVVKTGEKERVFIVDRDEIRARWMEEFEKVMPKENEEQ</sequence>
<protein>
    <submittedName>
        <fullName evidence="1">Uncharacterized protein</fullName>
    </submittedName>
</protein>